<keyword evidence="2" id="KW-1185">Reference proteome</keyword>
<protein>
    <submittedName>
        <fullName evidence="1">Uncharacterized protein</fullName>
    </submittedName>
</protein>
<evidence type="ECO:0000313" key="2">
    <source>
        <dbReference type="Proteomes" id="UP000693777"/>
    </source>
</evidence>
<proteinExistence type="predicted"/>
<name>A0A8E4ZMB0_9CAUD</name>
<dbReference type="Proteomes" id="UP000693777">
    <property type="component" value="Segment"/>
</dbReference>
<evidence type="ECO:0000313" key="1">
    <source>
        <dbReference type="EMBL" id="QQV91549.1"/>
    </source>
</evidence>
<reference evidence="1" key="1">
    <citation type="submission" date="2020-07" db="EMBL/GenBank/DDBJ databases">
        <title>Highly diverse flavobacterial phages as mortality factor during North Sea spring blooms.</title>
        <authorList>
            <person name="Bartlau N."/>
            <person name="Wichels A."/>
            <person name="Krohne G."/>
            <person name="Adriaenssens E.M."/>
            <person name="Heins A."/>
            <person name="Fuchs B.M."/>
            <person name="Amann R."/>
            <person name="Moraru C."/>
        </authorList>
    </citation>
    <scope>NUCLEOTIDE SEQUENCE</scope>
</reference>
<sequence length="74" mass="8792">MLVMTYKELYNQSVATRFSLLKYLFFQTLTKYKTLIIINEIARLNQLIDTIKKMEPYQVNAKAELTTIEIESRL</sequence>
<accession>A0A8E4ZMB0</accession>
<gene>
    <name evidence="1" type="ORF">Peternella1_13</name>
</gene>
<organism evidence="1 2">
    <name type="scientific">Winogradskyella phage Peternella_1</name>
    <dbReference type="NCBI Taxonomy" id="2745699"/>
    <lineage>
        <taxon>Viruses</taxon>
        <taxon>Duplodnaviria</taxon>
        <taxon>Heunggongvirae</taxon>
        <taxon>Uroviricota</taxon>
        <taxon>Caudoviricetes</taxon>
        <taxon>Winoviridae</taxon>
        <taxon>Peternellavirus</taxon>
        <taxon>Peternellavirus peternella</taxon>
    </lineage>
</organism>
<dbReference type="EMBL" id="MT732475">
    <property type="protein sequence ID" value="QQV91549.1"/>
    <property type="molecule type" value="Genomic_DNA"/>
</dbReference>